<accession>A0A6P6J9U6</accession>
<dbReference type="KEGG" id="caua:113041816"/>
<evidence type="ECO:0000313" key="9">
    <source>
        <dbReference type="RefSeq" id="XP_026056198.1"/>
    </source>
</evidence>
<dbReference type="RefSeq" id="XP_026056198.1">
    <property type="nucleotide sequence ID" value="XM_026200413.1"/>
</dbReference>
<dbReference type="PRINTS" id="PR00080">
    <property type="entry name" value="SDRFAMILY"/>
</dbReference>
<gene>
    <name evidence="9" type="primary">LOC113041816</name>
</gene>
<dbReference type="GO" id="GO:0006703">
    <property type="term" value="P:estrogen biosynthetic process"/>
    <property type="evidence" value="ECO:0007669"/>
    <property type="project" value="InterPro"/>
</dbReference>
<dbReference type="SUPFAM" id="SSF51735">
    <property type="entry name" value="NAD(P)-binding Rossmann-fold domains"/>
    <property type="match status" value="1"/>
</dbReference>
<name>A0A6P6J9U6_CARAU</name>
<keyword evidence="8" id="KW-1185">Reference proteome</keyword>
<dbReference type="Proteomes" id="UP000515129">
    <property type="component" value="Chromosome 3"/>
</dbReference>
<evidence type="ECO:0000256" key="6">
    <source>
        <dbReference type="PIRSR" id="PIRSR000095-2"/>
    </source>
</evidence>
<dbReference type="FunFam" id="3.40.50.720:FF:000323">
    <property type="entry name" value="Estradiol 17-beta-dehydrogenase 1"/>
    <property type="match status" value="1"/>
</dbReference>
<dbReference type="Gene3D" id="3.40.50.720">
    <property type="entry name" value="NAD(P)-binding Rossmann-like Domain"/>
    <property type="match status" value="1"/>
</dbReference>
<organism evidence="8 9">
    <name type="scientific">Carassius auratus</name>
    <name type="common">Goldfish</name>
    <dbReference type="NCBI Taxonomy" id="7957"/>
    <lineage>
        <taxon>Eukaryota</taxon>
        <taxon>Metazoa</taxon>
        <taxon>Chordata</taxon>
        <taxon>Craniata</taxon>
        <taxon>Vertebrata</taxon>
        <taxon>Euteleostomi</taxon>
        <taxon>Actinopterygii</taxon>
        <taxon>Neopterygii</taxon>
        <taxon>Teleostei</taxon>
        <taxon>Ostariophysi</taxon>
        <taxon>Cypriniformes</taxon>
        <taxon>Cyprinidae</taxon>
        <taxon>Cyprininae</taxon>
        <taxon>Carassius</taxon>
    </lineage>
</organism>
<dbReference type="PANTHER" id="PTHR43391">
    <property type="entry name" value="RETINOL DEHYDROGENASE-RELATED"/>
    <property type="match status" value="1"/>
</dbReference>
<dbReference type="Pfam" id="PF00106">
    <property type="entry name" value="adh_short"/>
    <property type="match status" value="1"/>
</dbReference>
<feature type="active site" description="Proton acceptor" evidence="5">
    <location>
        <position position="157"/>
    </location>
</feature>
<evidence type="ECO:0000256" key="5">
    <source>
        <dbReference type="PIRSR" id="PIRSR000095-1"/>
    </source>
</evidence>
<feature type="binding site" evidence="6">
    <location>
        <position position="67"/>
    </location>
    <ligand>
        <name>NADP(+)</name>
        <dbReference type="ChEBI" id="CHEBI:58349"/>
    </ligand>
</feature>
<evidence type="ECO:0000256" key="4">
    <source>
        <dbReference type="PIRNR" id="PIRNR000095"/>
    </source>
</evidence>
<proteinExistence type="inferred from homology"/>
<dbReference type="InterPro" id="IPR011348">
    <property type="entry name" value="17beta_DH"/>
</dbReference>
<feature type="binding site" evidence="6">
    <location>
        <position position="161"/>
    </location>
    <ligand>
        <name>NADP(+)</name>
        <dbReference type="ChEBI" id="CHEBI:58349"/>
    </ligand>
</feature>
<dbReference type="PANTHER" id="PTHR43391:SF1">
    <property type="entry name" value="RETINOL DEHYDROGENASE 8-LIKE ISOFORM X1"/>
    <property type="match status" value="1"/>
</dbReference>
<feature type="binding site" evidence="6">
    <location>
        <begin position="13"/>
        <end position="41"/>
    </location>
    <ligand>
        <name>NADP(+)</name>
        <dbReference type="ChEBI" id="CHEBI:58349"/>
    </ligand>
</feature>
<evidence type="ECO:0000256" key="1">
    <source>
        <dbReference type="ARBA" id="ARBA00006484"/>
    </source>
</evidence>
<keyword evidence="2" id="KW-0560">Oxidoreductase</keyword>
<dbReference type="AlphaFoldDB" id="A0A6P6J9U6"/>
<feature type="binding site" evidence="6">
    <location>
        <position position="144"/>
    </location>
    <ligand>
        <name>substrate</name>
    </ligand>
</feature>
<evidence type="ECO:0000256" key="7">
    <source>
        <dbReference type="RuleBase" id="RU000363"/>
    </source>
</evidence>
<evidence type="ECO:0000313" key="8">
    <source>
        <dbReference type="Proteomes" id="UP000515129"/>
    </source>
</evidence>
<dbReference type="GeneID" id="113041816"/>
<dbReference type="PROSITE" id="PS00061">
    <property type="entry name" value="ADH_SHORT"/>
    <property type="match status" value="1"/>
</dbReference>
<dbReference type="GO" id="GO:0005829">
    <property type="term" value="C:cytosol"/>
    <property type="evidence" value="ECO:0007669"/>
    <property type="project" value="TreeGrafter"/>
</dbReference>
<protein>
    <submittedName>
        <fullName evidence="9">Retinol dehydrogenase 8-like</fullName>
    </submittedName>
</protein>
<evidence type="ECO:0000256" key="2">
    <source>
        <dbReference type="ARBA" id="ARBA00023002"/>
    </source>
</evidence>
<keyword evidence="3" id="KW-0443">Lipid metabolism</keyword>
<comment type="similarity">
    <text evidence="1 4 7">Belongs to the short-chain dehydrogenases/reductases (SDR) family.</text>
</comment>
<dbReference type="InterPro" id="IPR002347">
    <property type="entry name" value="SDR_fam"/>
</dbReference>
<dbReference type="OrthoDB" id="47007at2759"/>
<dbReference type="PIRSF" id="PIRSF000095">
    <property type="entry name" value="17beta-HSD"/>
    <property type="match status" value="1"/>
</dbReference>
<dbReference type="GO" id="GO:0004303">
    <property type="term" value="F:estradiol 17-beta-dehydrogenase [NAD(P)+] activity"/>
    <property type="evidence" value="ECO:0007669"/>
    <property type="project" value="InterPro"/>
</dbReference>
<evidence type="ECO:0000256" key="3">
    <source>
        <dbReference type="ARBA" id="ARBA00023098"/>
    </source>
</evidence>
<dbReference type="PRINTS" id="PR00081">
    <property type="entry name" value="GDHRDH"/>
</dbReference>
<dbReference type="InterPro" id="IPR036291">
    <property type="entry name" value="NAD(P)-bd_dom_sf"/>
</dbReference>
<reference evidence="9" key="1">
    <citation type="submission" date="2025-08" db="UniProtKB">
        <authorList>
            <consortium name="RefSeq"/>
        </authorList>
    </citation>
    <scope>IDENTIFICATION</scope>
    <source>
        <strain evidence="9">Wakin</strain>
        <tissue evidence="9">Muscle</tissue>
    </source>
</reference>
<sequence>MKVMGTRKVLVTGCSSGIGLAVAVRLAKDELKRFKVVATMRDLDRRESLERAAGESLNRSLEIRQLDATCEDSIRECVNSLSDRRVDVLVNNAGVGMIGPLECQSVSDMQDLFNTNFFGLVRLVKELLPDMKQRQSGHIVVMSSVMGIQGLLFNDVYAASKFAVEGFCESLAVQAMKFNIKMTLVEPGPVVTEFEKKVYEEAEKMDLSETDEETARIFRQIYLPYSRKIFNSIGQTPEDVAEQTLQLIGSKNPPFRHQTNRLYMPLTAMKHADPTGQLPIDAFYKMIFQHDRMFNATLSILRILHRRMGQGAG</sequence>
<dbReference type="InterPro" id="IPR020904">
    <property type="entry name" value="Sc_DH/Rdtase_CS"/>
</dbReference>